<evidence type="ECO:0000313" key="10">
    <source>
        <dbReference type="Proteomes" id="UP000321089"/>
    </source>
</evidence>
<gene>
    <name evidence="8" type="ORF">AWN73_17180</name>
    <name evidence="6" type="ORF">CBU02nite_14600</name>
    <name evidence="7" type="ORF">GND98_005680</name>
</gene>
<comment type="subcellular location">
    <subcellularLocation>
        <location evidence="5">Cell membrane</location>
        <topology evidence="5">Lipid-anchor</topology>
    </subcellularLocation>
</comment>
<sequence>MSKKFKAMSLIIAGLMGVTLLSGCGSIGGNSSNGNSDDEIIVWSYLMDNEVEEVNKIAQEWGKENNKKVTVVKDNSDFQNFLQAANSSKGPDVVFGIAHNNLGTFHEAGLLEEIPDGFVNKDGYVNSTVWDAVSYDNKPFAVPISMETYALFYNKDKVKQMPENIEKLVEEAKAYGPSGFQFSMNEFYYTAAFVQSYGGYVFGNKNGTTDINDIGLGNEGSIKAYKFLQDLVQKDKLMPADITTDIANSNFKTGNAIYYIGGPWDVSGFKDAGVNFGVAPIPKINNSDAKTFMGVQSAFVSSNSNKKDDSWNLLKYLVENSPEKLYEVGNRLPVIKSKLEVDEIKNNEYSQAFIKQAQSSVPMPNVPEIECIWEPLKNITRIFNGEDAATVAKDIEQGVKDGIEMSK</sequence>
<evidence type="ECO:0000313" key="6">
    <source>
        <dbReference type="EMBL" id="GEQ20954.1"/>
    </source>
</evidence>
<keyword evidence="5" id="KW-1003">Cell membrane</keyword>
<dbReference type="GO" id="GO:1901982">
    <property type="term" value="F:maltose binding"/>
    <property type="evidence" value="ECO:0007669"/>
    <property type="project" value="TreeGrafter"/>
</dbReference>
<reference evidence="8 9" key="1">
    <citation type="submission" date="2016-01" db="EMBL/GenBank/DDBJ databases">
        <title>Characterization of the Clostridium difficile lineages that are prevalent in Hong Kong and China.</title>
        <authorList>
            <person name="Kwok J.S.-L."/>
            <person name="Lam W.-Y."/>
            <person name="Ip M."/>
            <person name="Chan T.-F."/>
            <person name="Hawkey P.M."/>
            <person name="Tsui S.K.-W."/>
        </authorList>
    </citation>
    <scope>NUCLEOTIDE SEQUENCE [LARGE SCALE GENOMIC DNA]</scope>
    <source>
        <strain evidence="8 9">300064</strain>
    </source>
</reference>
<keyword evidence="3 5" id="KW-0762">Sugar transport</keyword>
<name>A0A2S7F833_CLOBU</name>
<keyword evidence="5" id="KW-0449">Lipoprotein</keyword>
<reference evidence="7 11" key="3">
    <citation type="submission" date="2020-01" db="EMBL/GenBank/DDBJ databases">
        <title>Genome sequence of a 1,3-propanediol producer, Clostridium butyricum S3.</title>
        <authorList>
            <person name="Zhou J."/>
        </authorList>
    </citation>
    <scope>NUCLEOTIDE SEQUENCE [LARGE SCALE GENOMIC DNA]</scope>
    <source>
        <strain evidence="7 11">S3</strain>
    </source>
</reference>
<evidence type="ECO:0000256" key="5">
    <source>
        <dbReference type="RuleBase" id="RU365005"/>
    </source>
</evidence>
<dbReference type="RefSeq" id="WP_024040384.1">
    <property type="nucleotide sequence ID" value="NZ_BKBC01000015.1"/>
</dbReference>
<comment type="caution">
    <text evidence="8">The sequence shown here is derived from an EMBL/GenBank/DDBJ whole genome shotgun (WGS) entry which is preliminary data.</text>
</comment>
<dbReference type="Proteomes" id="UP000474042">
    <property type="component" value="Unassembled WGS sequence"/>
</dbReference>
<dbReference type="Proteomes" id="UP000238081">
    <property type="component" value="Unassembled WGS sequence"/>
</dbReference>
<organism evidence="8 9">
    <name type="scientific">Clostridium butyricum</name>
    <dbReference type="NCBI Taxonomy" id="1492"/>
    <lineage>
        <taxon>Bacteria</taxon>
        <taxon>Bacillati</taxon>
        <taxon>Bacillota</taxon>
        <taxon>Clostridia</taxon>
        <taxon>Eubacteriales</taxon>
        <taxon>Clostridiaceae</taxon>
        <taxon>Clostridium</taxon>
    </lineage>
</organism>
<dbReference type="Pfam" id="PF13416">
    <property type="entry name" value="SBP_bac_8"/>
    <property type="match status" value="1"/>
</dbReference>
<dbReference type="SUPFAM" id="SSF53850">
    <property type="entry name" value="Periplasmic binding protein-like II"/>
    <property type="match status" value="1"/>
</dbReference>
<dbReference type="PANTHER" id="PTHR30061">
    <property type="entry name" value="MALTOSE-BINDING PERIPLASMIC PROTEIN"/>
    <property type="match status" value="1"/>
</dbReference>
<dbReference type="CDD" id="cd13586">
    <property type="entry name" value="PBP2_Maltose_binding_like"/>
    <property type="match status" value="1"/>
</dbReference>
<dbReference type="GO" id="GO:0015768">
    <property type="term" value="P:maltose transport"/>
    <property type="evidence" value="ECO:0007669"/>
    <property type="project" value="TreeGrafter"/>
</dbReference>
<dbReference type="InterPro" id="IPR006059">
    <property type="entry name" value="SBP"/>
</dbReference>
<evidence type="ECO:0000313" key="7">
    <source>
        <dbReference type="EMBL" id="NAS17374.1"/>
    </source>
</evidence>
<dbReference type="GO" id="GO:0055052">
    <property type="term" value="C:ATP-binding cassette (ABC) transporter complex, substrate-binding subunit-containing"/>
    <property type="evidence" value="ECO:0007669"/>
    <property type="project" value="TreeGrafter"/>
</dbReference>
<protein>
    <recommendedName>
        <fullName evidence="5">Maltodextrin-binding protein</fullName>
    </recommendedName>
</protein>
<evidence type="ECO:0000256" key="3">
    <source>
        <dbReference type="ARBA" id="ARBA00022597"/>
    </source>
</evidence>
<dbReference type="PANTHER" id="PTHR30061:SF50">
    <property type="entry name" value="MALTOSE_MALTODEXTRIN-BINDING PERIPLASMIC PROTEIN"/>
    <property type="match status" value="1"/>
</dbReference>
<reference evidence="6 10" key="2">
    <citation type="submission" date="2019-07" db="EMBL/GenBank/DDBJ databases">
        <title>Whole genome shotgun sequence of Clostridium butyricum NBRC 3858.</title>
        <authorList>
            <person name="Hosoyama A."/>
            <person name="Uohara A."/>
            <person name="Ohji S."/>
            <person name="Ichikawa N."/>
        </authorList>
    </citation>
    <scope>NUCLEOTIDE SEQUENCE [LARGE SCALE GENOMIC DNA]</scope>
    <source>
        <strain evidence="6 10">NBRC 3858</strain>
    </source>
</reference>
<accession>A0A2S7F833</accession>
<keyword evidence="4 5" id="KW-0732">Signal</keyword>
<proteinExistence type="inferred from homology"/>
<evidence type="ECO:0000313" key="9">
    <source>
        <dbReference type="Proteomes" id="UP000238081"/>
    </source>
</evidence>
<feature type="chain" id="PRO_5039734866" description="Maltodextrin-binding protein" evidence="5">
    <location>
        <begin position="25"/>
        <end position="407"/>
    </location>
</feature>
<dbReference type="EMBL" id="LRDH01000127">
    <property type="protein sequence ID" value="PPV13118.1"/>
    <property type="molecule type" value="Genomic_DNA"/>
</dbReference>
<evidence type="ECO:0000256" key="2">
    <source>
        <dbReference type="ARBA" id="ARBA00022448"/>
    </source>
</evidence>
<dbReference type="PROSITE" id="PS51257">
    <property type="entry name" value="PROKAR_LIPOPROTEIN"/>
    <property type="match status" value="1"/>
</dbReference>
<dbReference type="EMBL" id="BKBC01000015">
    <property type="protein sequence ID" value="GEQ20954.1"/>
    <property type="molecule type" value="Genomic_DNA"/>
</dbReference>
<dbReference type="Proteomes" id="UP000321089">
    <property type="component" value="Unassembled WGS sequence"/>
</dbReference>
<keyword evidence="5" id="KW-0472">Membrane</keyword>
<dbReference type="Gene3D" id="3.40.190.10">
    <property type="entry name" value="Periplasmic binding protein-like II"/>
    <property type="match status" value="2"/>
</dbReference>
<feature type="signal peptide" evidence="5">
    <location>
        <begin position="1"/>
        <end position="24"/>
    </location>
</feature>
<dbReference type="EMBL" id="WOFV02000012">
    <property type="protein sequence ID" value="NAS17374.1"/>
    <property type="molecule type" value="Genomic_DNA"/>
</dbReference>
<evidence type="ECO:0000313" key="8">
    <source>
        <dbReference type="EMBL" id="PPV13118.1"/>
    </source>
</evidence>
<comment type="similarity">
    <text evidence="1 5">Belongs to the bacterial solute-binding protein 1 family.</text>
</comment>
<dbReference type="AlphaFoldDB" id="A0A2S7F833"/>
<dbReference type="GO" id="GO:0015144">
    <property type="term" value="F:carbohydrate transmembrane transporter activity"/>
    <property type="evidence" value="ECO:0007669"/>
    <property type="project" value="InterPro"/>
</dbReference>
<evidence type="ECO:0000256" key="1">
    <source>
        <dbReference type="ARBA" id="ARBA00008520"/>
    </source>
</evidence>
<dbReference type="InterPro" id="IPR006060">
    <property type="entry name" value="Maltose/Cyclodextrin-bd"/>
</dbReference>
<dbReference type="GO" id="GO:0042956">
    <property type="term" value="P:maltodextrin transmembrane transport"/>
    <property type="evidence" value="ECO:0007669"/>
    <property type="project" value="TreeGrafter"/>
</dbReference>
<dbReference type="PRINTS" id="PR00181">
    <property type="entry name" value="MALTOSEBP"/>
</dbReference>
<keyword evidence="2 5" id="KW-0813">Transport</keyword>
<evidence type="ECO:0000256" key="4">
    <source>
        <dbReference type="ARBA" id="ARBA00022729"/>
    </source>
</evidence>
<evidence type="ECO:0000313" key="11">
    <source>
        <dbReference type="Proteomes" id="UP000474042"/>
    </source>
</evidence>